<reference evidence="10 11" key="1">
    <citation type="submission" date="2021-06" db="EMBL/GenBank/DDBJ databases">
        <authorList>
            <person name="Sun Q."/>
            <person name="Li D."/>
        </authorList>
    </citation>
    <scope>NUCLEOTIDE SEQUENCE [LARGE SCALE GENOMIC DNA]</scope>
    <source>
        <strain evidence="10 11">MSJ-11</strain>
    </source>
</reference>
<proteinExistence type="inferred from homology"/>
<keyword evidence="6 9" id="KW-1133">Transmembrane helix</keyword>
<evidence type="ECO:0000256" key="3">
    <source>
        <dbReference type="ARBA" id="ARBA00022448"/>
    </source>
</evidence>
<dbReference type="EMBL" id="JAHLQF010000004">
    <property type="protein sequence ID" value="MBU5486091.1"/>
    <property type="molecule type" value="Genomic_DNA"/>
</dbReference>
<gene>
    <name evidence="10" type="ORF">KQI86_17355</name>
</gene>
<keyword evidence="5 9" id="KW-0812">Transmembrane</keyword>
<protein>
    <recommendedName>
        <fullName evidence="8">Riboflavin transporter</fullName>
    </recommendedName>
</protein>
<keyword evidence="4 8" id="KW-1003">Cell membrane</keyword>
<feature type="transmembrane region" description="Helical" evidence="9">
    <location>
        <begin position="162"/>
        <end position="186"/>
    </location>
</feature>
<evidence type="ECO:0000256" key="4">
    <source>
        <dbReference type="ARBA" id="ARBA00022475"/>
    </source>
</evidence>
<dbReference type="PIRSF" id="PIRSF037778">
    <property type="entry name" value="UCP037778_transp_RibU"/>
    <property type="match status" value="1"/>
</dbReference>
<organism evidence="10 11">
    <name type="scientific">Clostridium mobile</name>
    <dbReference type="NCBI Taxonomy" id="2841512"/>
    <lineage>
        <taxon>Bacteria</taxon>
        <taxon>Bacillati</taxon>
        <taxon>Bacillota</taxon>
        <taxon>Clostridia</taxon>
        <taxon>Eubacteriales</taxon>
        <taxon>Clostridiaceae</taxon>
        <taxon>Clostridium</taxon>
    </lineage>
</organism>
<comment type="function">
    <text evidence="8">Probably a riboflavin-binding protein that interacts with the energy-coupling factor (ECF) ABC-transporter complex.</text>
</comment>
<comment type="caution">
    <text evidence="10">The sequence shown here is derived from an EMBL/GenBank/DDBJ whole genome shotgun (WGS) entry which is preliminary data.</text>
</comment>
<dbReference type="PANTHER" id="PTHR38438">
    <property type="entry name" value="RIBOFLAVIN TRANSPORTER RIBU"/>
    <property type="match status" value="1"/>
</dbReference>
<evidence type="ECO:0000256" key="7">
    <source>
        <dbReference type="ARBA" id="ARBA00023136"/>
    </source>
</evidence>
<evidence type="ECO:0000256" key="2">
    <source>
        <dbReference type="ARBA" id="ARBA00005540"/>
    </source>
</evidence>
<evidence type="ECO:0000313" key="11">
    <source>
        <dbReference type="Proteomes" id="UP000726170"/>
    </source>
</evidence>
<dbReference type="Pfam" id="PF12822">
    <property type="entry name" value="ECF_trnsprt"/>
    <property type="match status" value="1"/>
</dbReference>
<evidence type="ECO:0000256" key="9">
    <source>
        <dbReference type="SAM" id="Phobius"/>
    </source>
</evidence>
<evidence type="ECO:0000313" key="10">
    <source>
        <dbReference type="EMBL" id="MBU5486091.1"/>
    </source>
</evidence>
<dbReference type="Proteomes" id="UP000726170">
    <property type="component" value="Unassembled WGS sequence"/>
</dbReference>
<accession>A0ABS6ELI3</accession>
<evidence type="ECO:0000256" key="6">
    <source>
        <dbReference type="ARBA" id="ARBA00022989"/>
    </source>
</evidence>
<evidence type="ECO:0000256" key="1">
    <source>
        <dbReference type="ARBA" id="ARBA00004651"/>
    </source>
</evidence>
<feature type="transmembrane region" description="Helical" evidence="9">
    <location>
        <begin position="12"/>
        <end position="32"/>
    </location>
</feature>
<dbReference type="RefSeq" id="WP_216440678.1">
    <property type="nucleotide sequence ID" value="NZ_JAHLQF010000004.1"/>
</dbReference>
<keyword evidence="7 8" id="KW-0472">Membrane</keyword>
<feature type="transmembrane region" description="Helical" evidence="9">
    <location>
        <begin position="81"/>
        <end position="100"/>
    </location>
</feature>
<comment type="similarity">
    <text evidence="2 8">Belongs to the prokaryotic riboflavin transporter (P-RFT) (TC 2.A.87) family.</text>
</comment>
<keyword evidence="11" id="KW-1185">Reference proteome</keyword>
<keyword evidence="3 8" id="KW-0813">Transport</keyword>
<dbReference type="InterPro" id="IPR024529">
    <property type="entry name" value="ECF_trnsprt_substrate-spec"/>
</dbReference>
<dbReference type="InterPro" id="IPR025720">
    <property type="entry name" value="RibU"/>
</dbReference>
<comment type="subcellular location">
    <subcellularLocation>
        <location evidence="1">Cell membrane</location>
        <topology evidence="1">Multi-pass membrane protein</topology>
    </subcellularLocation>
</comment>
<sequence length="205" mass="22455">MRNKKLNKSIKITLLSVIAFLIMYIELPIPFFPEFLKIDVSDIPALIGAFAFGPLEGIIIELIKNILHGVFATKTAFIGEVANFLVGAVIVGTSGIIYRGNKTKKSAILALAIGSIAMSIAAAMVNYYVLLPLYEKVLNVPIQASVELASKVNPMVTDLWTFILWTIVPFNLIKGVFVSIITLGMYKSVSPMLHKENAENELAKN</sequence>
<evidence type="ECO:0000256" key="8">
    <source>
        <dbReference type="PIRNR" id="PIRNR037778"/>
    </source>
</evidence>
<evidence type="ECO:0000256" key="5">
    <source>
        <dbReference type="ARBA" id="ARBA00022692"/>
    </source>
</evidence>
<feature type="transmembrane region" description="Helical" evidence="9">
    <location>
        <begin position="107"/>
        <end position="129"/>
    </location>
</feature>
<name>A0ABS6ELI3_9CLOT</name>
<dbReference type="PANTHER" id="PTHR38438:SF1">
    <property type="entry name" value="RIBOFLAVIN TRANSPORTER RIBU"/>
    <property type="match status" value="1"/>
</dbReference>